<dbReference type="Pfam" id="PF19514">
    <property type="entry name" value="MobC_2"/>
    <property type="match status" value="1"/>
</dbReference>
<evidence type="ECO:0000313" key="1">
    <source>
        <dbReference type="EMBL" id="KAA6305764.1"/>
    </source>
</evidence>
<comment type="caution">
    <text evidence="1">The sequence shown here is derived from an EMBL/GenBank/DDBJ whole genome shotgun (WGS) entry which is preliminary data.</text>
</comment>
<sequence>MTTENKKPKTSGRKPKADPCSHRYSFNLNDTDNAQFLSLFDASGLKDKARFITSCVFNRELKVVKIDKAAMDYYMRLTTFHSQFRAIGTNYNQVTKAIKATFTEKKALAFLHQLEKATFELATLNKKVMDLTAKFEAKWVQK</sequence>
<dbReference type="EMBL" id="SNRY01010433">
    <property type="protein sequence ID" value="KAA6305764.1"/>
    <property type="molecule type" value="Genomic_DNA"/>
</dbReference>
<dbReference type="InterPro" id="IPR045788">
    <property type="entry name" value="MobC_2"/>
</dbReference>
<gene>
    <name evidence="1" type="ORF">EZS27_042582</name>
</gene>
<dbReference type="NCBIfam" id="NF041324">
    <property type="entry name" value="Bacteroid_MobA"/>
    <property type="match status" value="1"/>
</dbReference>
<organism evidence="1">
    <name type="scientific">termite gut metagenome</name>
    <dbReference type="NCBI Taxonomy" id="433724"/>
    <lineage>
        <taxon>unclassified sequences</taxon>
        <taxon>metagenomes</taxon>
        <taxon>organismal metagenomes</taxon>
    </lineage>
</organism>
<name>A0A5J4PAX4_9ZZZZ</name>
<accession>A0A5J4PAX4</accession>
<dbReference type="AlphaFoldDB" id="A0A5J4PAX4"/>
<protein>
    <recommendedName>
        <fullName evidence="2">MobA protein</fullName>
    </recommendedName>
</protein>
<reference evidence="1" key="1">
    <citation type="submission" date="2019-03" db="EMBL/GenBank/DDBJ databases">
        <title>Single cell metagenomics reveals metabolic interactions within the superorganism composed of flagellate Streblomastix strix and complex community of Bacteroidetes bacteria on its surface.</title>
        <authorList>
            <person name="Treitli S.C."/>
            <person name="Kolisko M."/>
            <person name="Husnik F."/>
            <person name="Keeling P."/>
            <person name="Hampl V."/>
        </authorList>
    </citation>
    <scope>NUCLEOTIDE SEQUENCE</scope>
    <source>
        <strain evidence="1">STM</strain>
    </source>
</reference>
<proteinExistence type="predicted"/>
<evidence type="ECO:0008006" key="2">
    <source>
        <dbReference type="Google" id="ProtNLM"/>
    </source>
</evidence>